<dbReference type="PRINTS" id="PR00625">
    <property type="entry name" value="JDOMAIN"/>
</dbReference>
<dbReference type="SMART" id="SM00271">
    <property type="entry name" value="DnaJ"/>
    <property type="match status" value="1"/>
</dbReference>
<evidence type="ECO:0000259" key="2">
    <source>
        <dbReference type="PROSITE" id="PS50076"/>
    </source>
</evidence>
<evidence type="ECO:0000313" key="4">
    <source>
        <dbReference type="Proteomes" id="UP001300502"/>
    </source>
</evidence>
<dbReference type="PANTHER" id="PTHR44916:SF1">
    <property type="entry name" value="CHAPERONE DNAJ-DOMAIN SUPERFAMILY PROTEIN-RELATED"/>
    <property type="match status" value="1"/>
</dbReference>
<dbReference type="PROSITE" id="PS50076">
    <property type="entry name" value="DNAJ_2"/>
    <property type="match status" value="1"/>
</dbReference>
<protein>
    <recommendedName>
        <fullName evidence="2">J domain-containing protein</fullName>
    </recommendedName>
</protein>
<comment type="caution">
    <text evidence="3">The sequence shown here is derived from an EMBL/GenBank/DDBJ whole genome shotgun (WGS) entry which is preliminary data.</text>
</comment>
<keyword evidence="4" id="KW-1185">Reference proteome</keyword>
<evidence type="ECO:0000313" key="3">
    <source>
        <dbReference type="EMBL" id="KAK4527637.1"/>
    </source>
</evidence>
<dbReference type="InterPro" id="IPR001623">
    <property type="entry name" value="DnaJ_domain"/>
</dbReference>
<dbReference type="PROSITE" id="PS00636">
    <property type="entry name" value="DNAJ_1"/>
    <property type="match status" value="1"/>
</dbReference>
<organism evidence="3 4">
    <name type="scientific">Galdieria yellowstonensis</name>
    <dbReference type="NCBI Taxonomy" id="3028027"/>
    <lineage>
        <taxon>Eukaryota</taxon>
        <taxon>Rhodophyta</taxon>
        <taxon>Bangiophyceae</taxon>
        <taxon>Galdieriales</taxon>
        <taxon>Galdieriaceae</taxon>
        <taxon>Galdieria</taxon>
    </lineage>
</organism>
<dbReference type="Proteomes" id="UP001300502">
    <property type="component" value="Unassembled WGS sequence"/>
</dbReference>
<feature type="region of interest" description="Disordered" evidence="1">
    <location>
        <begin position="234"/>
        <end position="259"/>
    </location>
</feature>
<dbReference type="Pfam" id="PF00226">
    <property type="entry name" value="DnaJ"/>
    <property type="match status" value="1"/>
</dbReference>
<dbReference type="PANTHER" id="PTHR44916">
    <property type="entry name" value="CHAPERONE DNAJ-DOMAIN SUPERFAMILY PROTEIN-RELATED"/>
    <property type="match status" value="1"/>
</dbReference>
<dbReference type="InterPro" id="IPR018253">
    <property type="entry name" value="DnaJ_domain_CS"/>
</dbReference>
<feature type="compositionally biased region" description="Polar residues" evidence="1">
    <location>
        <begin position="196"/>
        <end position="206"/>
    </location>
</feature>
<dbReference type="Gene3D" id="1.10.287.110">
    <property type="entry name" value="DnaJ domain"/>
    <property type="match status" value="1"/>
</dbReference>
<reference evidence="3 4" key="1">
    <citation type="submission" date="2022-07" db="EMBL/GenBank/DDBJ databases">
        <title>Genome-wide signatures of adaptation to extreme environments.</title>
        <authorList>
            <person name="Cho C.H."/>
            <person name="Yoon H.S."/>
        </authorList>
    </citation>
    <scope>NUCLEOTIDE SEQUENCE [LARGE SCALE GENOMIC DNA]</scope>
    <source>
        <strain evidence="3 4">108.79 E11</strain>
    </source>
</reference>
<dbReference type="InterPro" id="IPR056453">
    <property type="entry name" value="HTH_DNAJC9"/>
</dbReference>
<proteinExistence type="predicted"/>
<evidence type="ECO:0000256" key="1">
    <source>
        <dbReference type="SAM" id="MobiDB-lite"/>
    </source>
</evidence>
<dbReference type="SUPFAM" id="SSF46565">
    <property type="entry name" value="Chaperone J-domain"/>
    <property type="match status" value="1"/>
</dbReference>
<feature type="region of interest" description="Disordered" evidence="1">
    <location>
        <begin position="167"/>
        <end position="206"/>
    </location>
</feature>
<dbReference type="AlphaFoldDB" id="A0AAV9IJJ9"/>
<gene>
    <name evidence="3" type="ORF">GAYE_SCF42G5561</name>
</gene>
<dbReference type="InterPro" id="IPR042977">
    <property type="entry name" value="AtJ6-like"/>
</dbReference>
<dbReference type="Pfam" id="PF23302">
    <property type="entry name" value="HTH_DNAJC9"/>
    <property type="match status" value="1"/>
</dbReference>
<sequence>MVDFYQVAGVSRTSSKEEIKKAYRKLVVQVHPDKNRDDPDATAKFQSLQHIFEILLDDEKRRIYDETGLDPDSDDACFGHLSPEDILRFCRRHLGQVTEERIVEFERKYRGSNEEQQDLKQFYVRFQGDLHRILHYIICSDESDIPRFIRFYDDCISKGELTSTKAYQQSKKTSMRRFSSAKKKERVLSHDDKDQPTANNENNNSLTQLVLSNQKKRMAAMDAFCDAILNKATAGANQKSQKQPRRLPKANRSSQKDTK</sequence>
<name>A0AAV9IJJ9_9RHOD</name>
<feature type="domain" description="J" evidence="2">
    <location>
        <begin position="3"/>
        <end position="68"/>
    </location>
</feature>
<dbReference type="InterPro" id="IPR036869">
    <property type="entry name" value="J_dom_sf"/>
</dbReference>
<accession>A0AAV9IJJ9</accession>
<dbReference type="CDD" id="cd06257">
    <property type="entry name" value="DnaJ"/>
    <property type="match status" value="1"/>
</dbReference>
<feature type="compositionally biased region" description="Basic residues" evidence="1">
    <location>
        <begin position="173"/>
        <end position="185"/>
    </location>
</feature>
<dbReference type="EMBL" id="JANCYU010000054">
    <property type="protein sequence ID" value="KAK4527637.1"/>
    <property type="molecule type" value="Genomic_DNA"/>
</dbReference>
<feature type="compositionally biased region" description="Basic and acidic residues" evidence="1">
    <location>
        <begin position="186"/>
        <end position="195"/>
    </location>
</feature>